<accession>A0A1Q9EBB0</accession>
<gene>
    <name evidence="1" type="ORF">AK812_SmicGene12171</name>
</gene>
<protein>
    <submittedName>
        <fullName evidence="1">Uncharacterized protein</fullName>
    </submittedName>
</protein>
<organism evidence="1 2">
    <name type="scientific">Symbiodinium microadriaticum</name>
    <name type="common">Dinoflagellate</name>
    <name type="synonym">Zooxanthella microadriatica</name>
    <dbReference type="NCBI Taxonomy" id="2951"/>
    <lineage>
        <taxon>Eukaryota</taxon>
        <taxon>Sar</taxon>
        <taxon>Alveolata</taxon>
        <taxon>Dinophyceae</taxon>
        <taxon>Suessiales</taxon>
        <taxon>Symbiodiniaceae</taxon>
        <taxon>Symbiodinium</taxon>
    </lineage>
</organism>
<dbReference type="Proteomes" id="UP000186817">
    <property type="component" value="Unassembled WGS sequence"/>
</dbReference>
<keyword evidence="2" id="KW-1185">Reference proteome</keyword>
<dbReference type="AlphaFoldDB" id="A0A1Q9EBB0"/>
<evidence type="ECO:0000313" key="1">
    <source>
        <dbReference type="EMBL" id="OLQ04716.1"/>
    </source>
</evidence>
<reference evidence="1 2" key="1">
    <citation type="submission" date="2016-02" db="EMBL/GenBank/DDBJ databases">
        <title>Genome analysis of coral dinoflagellate symbionts highlights evolutionary adaptations to a symbiotic lifestyle.</title>
        <authorList>
            <person name="Aranda M."/>
            <person name="Li Y."/>
            <person name="Liew Y.J."/>
            <person name="Baumgarten S."/>
            <person name="Simakov O."/>
            <person name="Wilson M."/>
            <person name="Piel J."/>
            <person name="Ashoor H."/>
            <person name="Bougouffa S."/>
            <person name="Bajic V.B."/>
            <person name="Ryu T."/>
            <person name="Ravasi T."/>
            <person name="Bayer T."/>
            <person name="Micklem G."/>
            <person name="Kim H."/>
            <person name="Bhak J."/>
            <person name="Lajeunesse T.C."/>
            <person name="Voolstra C.R."/>
        </authorList>
    </citation>
    <scope>NUCLEOTIDE SEQUENCE [LARGE SCALE GENOMIC DNA]</scope>
    <source>
        <strain evidence="1 2">CCMP2467</strain>
    </source>
</reference>
<sequence length="227" mass="25872">MRGEAARKELTYPGVIARFLLIRGLILTFNLFSCGWNKHIEFCNDNSTELTLDMQTTFDLFKQIITPTNISGALFLFFMRSLNAYKSKHASAGDMLPTAQTVAASGIFGLKYVRSDSNEKAVHKIVTFLFYNSVHAVDPATYITLASILFVDNPNPEDGEPLTRIRRHNSKLNVMKALISHPRELIPPFTHQMMKEAQERMEATWKEMQRAEEVFELDVQAESPRKL</sequence>
<dbReference type="EMBL" id="LSRX01000202">
    <property type="protein sequence ID" value="OLQ04716.1"/>
    <property type="molecule type" value="Genomic_DNA"/>
</dbReference>
<name>A0A1Q9EBB0_SYMMI</name>
<proteinExistence type="predicted"/>
<evidence type="ECO:0000313" key="2">
    <source>
        <dbReference type="Proteomes" id="UP000186817"/>
    </source>
</evidence>
<comment type="caution">
    <text evidence="1">The sequence shown here is derived from an EMBL/GenBank/DDBJ whole genome shotgun (WGS) entry which is preliminary data.</text>
</comment>